<dbReference type="InterPro" id="IPR037066">
    <property type="entry name" value="Plug_dom_sf"/>
</dbReference>
<sequence>MPPTFLSVQPLLTQAAGVQVTPTSGAPGAWAAVRIRGGSSLAGTDQPLYVVDNVPALNADFAPGVALGAGYSTFSRPEAAQPGANPLLFLAPEDVASITVLSGGVGTARYGMQGSNGVIQIVTKRGGLAGQKKPLRVRYAAFAGVQQVRQRYDLLSASQYAAVVNNAWTNTGYYPGQAPYATPASLNKLDPGTDWQAELFRPAFLQNHHLTLEGSSPSTRYALSADFLDQSGVVQHSGLRRYALRLNLDQQVGQRLGVFLNASAAHIAQTLPGQGAVEAALLAPPTLRARNPDGSYFQGEYYRYPGTDTFYNPLAMANEAGSDGTTRRLLLQAGGRYQLAPSFVLRLMASREQSRAGNQARFLTKPDNSSAPPAPLNVTTTALDAAVTVAQLQFDYDQTFDDHHLLLTAAAGYQRYERALSSEQNNAGYFAGSTAEQTTYSLLHASLVSTYTYRERYEVLASLRADDNRNLQLYPATTPVPASWLPGAEVRWHLHREAFLADVRPLSTVTVWAGLSQTGNAGLPALGLGSAVLSDFIRLSPGQGLTTLQPRGPTLAPSRTTQLEAAMRVGLWEDRVLLDFSAYRRTTAHVAVSQLVLLPAPSGMLISREEREASLRTQGLLLTVAGDWQLGKLSGRSRVAAALQQQQVQSVTPIAGVADVPGLVVGETPHPYLLFQRLPLLRVGEFDATGQPANGLLRYQTVGTNPYNATYVAQYQGTALPTRTLTFSQTLHLSRFDLDAQFDALAGHQLLNTTLARLDLPTGNTNGTTRLLDRWTSTHDDTDVPAAYANSLPARYDDAQLQSAANLRLSQLTISCALRPASAPHPVSVWVGGQNLFVLTSYRGFDPNVSSGGATLLAAGYDTNAYPVPRTWLLGVRASF</sequence>
<keyword evidence="1" id="KW-0732">Signal</keyword>
<dbReference type="PANTHER" id="PTHR30069:SF29">
    <property type="entry name" value="HEMOGLOBIN AND HEMOGLOBIN-HAPTOGLOBIN-BINDING PROTEIN 1-RELATED"/>
    <property type="match status" value="1"/>
</dbReference>
<dbReference type="EMBL" id="JAUQSX010000001">
    <property type="protein sequence ID" value="MDO7845396.1"/>
    <property type="molecule type" value="Genomic_DNA"/>
</dbReference>
<dbReference type="Proteomes" id="UP001167796">
    <property type="component" value="Unassembled WGS sequence"/>
</dbReference>
<accession>A0ABT9A6C8</accession>
<organism evidence="3 4">
    <name type="scientific">Hymenobacter mellowenesis</name>
    <dbReference type="NCBI Taxonomy" id="3063995"/>
    <lineage>
        <taxon>Bacteria</taxon>
        <taxon>Pseudomonadati</taxon>
        <taxon>Bacteroidota</taxon>
        <taxon>Cytophagia</taxon>
        <taxon>Cytophagales</taxon>
        <taxon>Hymenobacteraceae</taxon>
        <taxon>Hymenobacter</taxon>
    </lineage>
</organism>
<protein>
    <submittedName>
        <fullName evidence="3">TonB-dependent receptor plug domain-containing protein</fullName>
    </submittedName>
</protein>
<dbReference type="Pfam" id="PF07715">
    <property type="entry name" value="Plug"/>
    <property type="match status" value="1"/>
</dbReference>
<proteinExistence type="predicted"/>
<dbReference type="InterPro" id="IPR012910">
    <property type="entry name" value="Plug_dom"/>
</dbReference>
<dbReference type="SUPFAM" id="SSF56935">
    <property type="entry name" value="Porins"/>
    <property type="match status" value="1"/>
</dbReference>
<dbReference type="PANTHER" id="PTHR30069">
    <property type="entry name" value="TONB-DEPENDENT OUTER MEMBRANE RECEPTOR"/>
    <property type="match status" value="1"/>
</dbReference>
<evidence type="ECO:0000313" key="3">
    <source>
        <dbReference type="EMBL" id="MDO7845396.1"/>
    </source>
</evidence>
<feature type="domain" description="TonB-dependent receptor plug" evidence="2">
    <location>
        <begin position="7"/>
        <end position="118"/>
    </location>
</feature>
<keyword evidence="4" id="KW-1185">Reference proteome</keyword>
<name>A0ABT9A6C8_9BACT</name>
<gene>
    <name evidence="3" type="ORF">Q5H92_03435</name>
</gene>
<dbReference type="RefSeq" id="WP_305010081.1">
    <property type="nucleotide sequence ID" value="NZ_JAUQSX010000001.1"/>
</dbReference>
<comment type="caution">
    <text evidence="3">The sequence shown here is derived from an EMBL/GenBank/DDBJ whole genome shotgun (WGS) entry which is preliminary data.</text>
</comment>
<keyword evidence="3" id="KW-0675">Receptor</keyword>
<dbReference type="InterPro" id="IPR039426">
    <property type="entry name" value="TonB-dep_rcpt-like"/>
</dbReference>
<evidence type="ECO:0000313" key="4">
    <source>
        <dbReference type="Proteomes" id="UP001167796"/>
    </source>
</evidence>
<reference evidence="3" key="1">
    <citation type="submission" date="2023-07" db="EMBL/GenBank/DDBJ databases">
        <authorList>
            <person name="Kim M.K."/>
        </authorList>
    </citation>
    <scope>NUCLEOTIDE SEQUENCE</scope>
    <source>
        <strain evidence="3">M29</strain>
    </source>
</reference>
<evidence type="ECO:0000259" key="2">
    <source>
        <dbReference type="Pfam" id="PF07715"/>
    </source>
</evidence>
<evidence type="ECO:0000256" key="1">
    <source>
        <dbReference type="ARBA" id="ARBA00022729"/>
    </source>
</evidence>
<dbReference type="Gene3D" id="2.170.130.10">
    <property type="entry name" value="TonB-dependent receptor, plug domain"/>
    <property type="match status" value="1"/>
</dbReference>